<evidence type="ECO:0000256" key="7">
    <source>
        <dbReference type="ARBA" id="ARBA00022763"/>
    </source>
</evidence>
<reference evidence="16 17" key="1">
    <citation type="submission" date="2022-07" db="EMBL/GenBank/DDBJ databases">
        <title>Genome-wide signatures of adaptation to extreme environments.</title>
        <authorList>
            <person name="Cho C.H."/>
            <person name="Yoon H.S."/>
        </authorList>
    </citation>
    <scope>NUCLEOTIDE SEQUENCE [LARGE SCALE GENOMIC DNA]</scope>
    <source>
        <strain evidence="16 17">DBV 063 E5</strain>
    </source>
</reference>
<dbReference type="GO" id="GO:0000723">
    <property type="term" value="P:telomere maintenance"/>
    <property type="evidence" value="ECO:0007669"/>
    <property type="project" value="TreeGrafter"/>
</dbReference>
<evidence type="ECO:0000256" key="12">
    <source>
        <dbReference type="SAM" id="MobiDB-lite"/>
    </source>
</evidence>
<evidence type="ECO:0000259" key="15">
    <source>
        <dbReference type="PROSITE" id="PS51190"/>
    </source>
</evidence>
<dbReference type="GO" id="GO:0000077">
    <property type="term" value="P:DNA damage checkpoint signaling"/>
    <property type="evidence" value="ECO:0007669"/>
    <property type="project" value="TreeGrafter"/>
</dbReference>
<evidence type="ECO:0000256" key="10">
    <source>
        <dbReference type="ARBA" id="ARBA00023204"/>
    </source>
</evidence>
<comment type="caution">
    <text evidence="16">The sequence shown here is derived from an EMBL/GenBank/DDBJ whole genome shotgun (WGS) entry which is preliminary data.</text>
</comment>
<evidence type="ECO:0000256" key="2">
    <source>
        <dbReference type="ARBA" id="ARBA00010769"/>
    </source>
</evidence>
<evidence type="ECO:0000259" key="13">
    <source>
        <dbReference type="PROSITE" id="PS50290"/>
    </source>
</evidence>
<dbReference type="PROSITE" id="PS51189">
    <property type="entry name" value="FAT"/>
    <property type="match status" value="1"/>
</dbReference>
<dbReference type="InterPro" id="IPR036940">
    <property type="entry name" value="PI3/4_kinase_cat_sf"/>
</dbReference>
<evidence type="ECO:0000256" key="6">
    <source>
        <dbReference type="ARBA" id="ARBA00022741"/>
    </source>
</evidence>
<feature type="domain" description="PI3K/PI4K catalytic" evidence="13">
    <location>
        <begin position="1991"/>
        <end position="2320"/>
    </location>
</feature>
<keyword evidence="17" id="KW-1185">Reference proteome</keyword>
<dbReference type="PROSITE" id="PS51190">
    <property type="entry name" value="FATC"/>
    <property type="match status" value="1"/>
</dbReference>
<dbReference type="SMART" id="SM01343">
    <property type="entry name" value="FATC"/>
    <property type="match status" value="1"/>
</dbReference>
<dbReference type="PROSITE" id="PS50290">
    <property type="entry name" value="PI3_4_KINASE_3"/>
    <property type="match status" value="1"/>
</dbReference>
<evidence type="ECO:0000256" key="3">
    <source>
        <dbReference type="ARBA" id="ARBA00012513"/>
    </source>
</evidence>
<evidence type="ECO:0000256" key="8">
    <source>
        <dbReference type="ARBA" id="ARBA00022777"/>
    </source>
</evidence>
<keyword evidence="4" id="KW-0723">Serine/threonine-protein kinase</keyword>
<gene>
    <name evidence="16" type="ORF">CDCA_CDCA09G2602</name>
</gene>
<evidence type="ECO:0000256" key="11">
    <source>
        <dbReference type="ARBA" id="ARBA00023242"/>
    </source>
</evidence>
<comment type="subcellular location">
    <subcellularLocation>
        <location evidence="1">Nucleus</location>
    </subcellularLocation>
</comment>
<dbReference type="InterPro" id="IPR011989">
    <property type="entry name" value="ARM-like"/>
</dbReference>
<dbReference type="InterPro" id="IPR011990">
    <property type="entry name" value="TPR-like_helical_dom_sf"/>
</dbReference>
<feature type="domain" description="FAT" evidence="14">
    <location>
        <begin position="1298"/>
        <end position="1867"/>
    </location>
</feature>
<keyword evidence="6" id="KW-0547">Nucleotide-binding</keyword>
<dbReference type="InterPro" id="IPR011009">
    <property type="entry name" value="Kinase-like_dom_sf"/>
</dbReference>
<evidence type="ECO:0000256" key="4">
    <source>
        <dbReference type="ARBA" id="ARBA00022527"/>
    </source>
</evidence>
<dbReference type="CDD" id="cd00892">
    <property type="entry name" value="PIKKc_ATR"/>
    <property type="match status" value="1"/>
</dbReference>
<dbReference type="Gene3D" id="1.10.1070.11">
    <property type="entry name" value="Phosphatidylinositol 3-/4-kinase, catalytic domain"/>
    <property type="match status" value="1"/>
</dbReference>
<evidence type="ECO:0000313" key="17">
    <source>
        <dbReference type="Proteomes" id="UP001301350"/>
    </source>
</evidence>
<feature type="domain" description="FATC" evidence="15">
    <location>
        <begin position="2331"/>
        <end position="2363"/>
    </location>
</feature>
<dbReference type="GO" id="GO:0005524">
    <property type="term" value="F:ATP binding"/>
    <property type="evidence" value="ECO:0007669"/>
    <property type="project" value="UniProtKB-KW"/>
</dbReference>
<dbReference type="InterPro" id="IPR003152">
    <property type="entry name" value="FATC_dom"/>
</dbReference>
<dbReference type="SUPFAM" id="SSF56112">
    <property type="entry name" value="Protein kinase-like (PK-like)"/>
    <property type="match status" value="1"/>
</dbReference>
<dbReference type="GO" id="GO:0005694">
    <property type="term" value="C:chromosome"/>
    <property type="evidence" value="ECO:0007669"/>
    <property type="project" value="TreeGrafter"/>
</dbReference>
<proteinExistence type="inferred from homology"/>
<keyword evidence="10" id="KW-0234">DNA repair</keyword>
<dbReference type="InterPro" id="IPR016024">
    <property type="entry name" value="ARM-type_fold"/>
</dbReference>
<keyword evidence="7" id="KW-0227">DNA damage</keyword>
<evidence type="ECO:0000256" key="5">
    <source>
        <dbReference type="ARBA" id="ARBA00022679"/>
    </source>
</evidence>
<name>A0AAV9IW80_CYACA</name>
<dbReference type="InterPro" id="IPR003151">
    <property type="entry name" value="PIK-rel_kinase_FAT"/>
</dbReference>
<dbReference type="Pfam" id="PF08064">
    <property type="entry name" value="UME"/>
    <property type="match status" value="1"/>
</dbReference>
<dbReference type="Gene3D" id="1.25.10.10">
    <property type="entry name" value="Leucine-rich Repeat Variant"/>
    <property type="match status" value="1"/>
</dbReference>
<dbReference type="EC" id="2.7.11.1" evidence="3"/>
<dbReference type="Pfam" id="PF02260">
    <property type="entry name" value="FATC"/>
    <property type="match status" value="1"/>
</dbReference>
<dbReference type="PANTHER" id="PTHR11139:SF69">
    <property type="entry name" value="SERINE_THREONINE-PROTEIN KINASE ATR"/>
    <property type="match status" value="1"/>
</dbReference>
<evidence type="ECO:0000313" key="16">
    <source>
        <dbReference type="EMBL" id="KAK4536577.1"/>
    </source>
</evidence>
<dbReference type="Proteomes" id="UP001301350">
    <property type="component" value="Unassembled WGS sequence"/>
</dbReference>
<dbReference type="SMART" id="SM00146">
    <property type="entry name" value="PI3Kc"/>
    <property type="match status" value="1"/>
</dbReference>
<dbReference type="Pfam" id="PF02259">
    <property type="entry name" value="FAT"/>
    <property type="match status" value="1"/>
</dbReference>
<accession>A0AAV9IW80</accession>
<dbReference type="GO" id="GO:0005634">
    <property type="term" value="C:nucleus"/>
    <property type="evidence" value="ECO:0007669"/>
    <property type="project" value="UniProtKB-SubCell"/>
</dbReference>
<dbReference type="SUPFAM" id="SSF48371">
    <property type="entry name" value="ARM repeat"/>
    <property type="match status" value="1"/>
</dbReference>
<dbReference type="Pfam" id="PF00454">
    <property type="entry name" value="PI3_PI4_kinase"/>
    <property type="match status" value="1"/>
</dbReference>
<dbReference type="InterPro" id="IPR057564">
    <property type="entry name" value="HEAT_ATR"/>
</dbReference>
<dbReference type="Pfam" id="PF23593">
    <property type="entry name" value="HEAT_ATR"/>
    <property type="match status" value="1"/>
</dbReference>
<feature type="region of interest" description="Disordered" evidence="12">
    <location>
        <begin position="1779"/>
        <end position="1798"/>
    </location>
</feature>
<feature type="region of interest" description="Disordered" evidence="12">
    <location>
        <begin position="1137"/>
        <end position="1157"/>
    </location>
</feature>
<dbReference type="InterPro" id="IPR012993">
    <property type="entry name" value="UME"/>
</dbReference>
<protein>
    <recommendedName>
        <fullName evidence="3">non-specific serine/threonine protein kinase</fullName>
        <ecNumber evidence="3">2.7.11.1</ecNumber>
    </recommendedName>
</protein>
<dbReference type="GO" id="GO:0006281">
    <property type="term" value="P:DNA repair"/>
    <property type="evidence" value="ECO:0007669"/>
    <property type="project" value="UniProtKB-KW"/>
</dbReference>
<organism evidence="16 17">
    <name type="scientific">Cyanidium caldarium</name>
    <name type="common">Red alga</name>
    <dbReference type="NCBI Taxonomy" id="2771"/>
    <lineage>
        <taxon>Eukaryota</taxon>
        <taxon>Rhodophyta</taxon>
        <taxon>Bangiophyceae</taxon>
        <taxon>Cyanidiales</taxon>
        <taxon>Cyanidiaceae</taxon>
        <taxon>Cyanidium</taxon>
    </lineage>
</organism>
<evidence type="ECO:0000256" key="1">
    <source>
        <dbReference type="ARBA" id="ARBA00004123"/>
    </source>
</evidence>
<keyword evidence="9" id="KW-0067">ATP-binding</keyword>
<keyword evidence="5" id="KW-0808">Transferase</keyword>
<dbReference type="InterPro" id="IPR056802">
    <property type="entry name" value="ATR-like_M-HEAT"/>
</dbReference>
<keyword evidence="11" id="KW-0539">Nucleus</keyword>
<dbReference type="InterPro" id="IPR050517">
    <property type="entry name" value="DDR_Repair_Kinase"/>
</dbReference>
<keyword evidence="8" id="KW-0418">Kinase</keyword>
<dbReference type="PANTHER" id="PTHR11139">
    <property type="entry name" value="ATAXIA TELANGIECTASIA MUTATED ATM -RELATED"/>
    <property type="match status" value="1"/>
</dbReference>
<sequence>MANTEAVNGKPTWEKESTDASVYLRQLVPQTERLLRGLHAAAARHTDPARQVALPVLVEAARACAPDAFPADLGVLADALLERVAEQPEYGVALAALAAVMFRRGRAGDGRALQHMAERWDGGKASLPLSGVVLALQACTSAASVIRQCALQEAIATLSHCPDGKQCGELARLQAPLAVGAAVVGDGHGTVVWFRALLRNCDIGDVNTAAGDLALIGTIGQRRSQMCASALRSPASRQDDRALDAISSTGNALLTELMHRALHAGQWQLAAAAALAADATDGGAALWQFREALDAHLEVAGLDGIEWAMAAAGLDVAQHALLPLLVRWATQPDAPVERIAHILEALPPPQTPADREAASRAAAQLWPLPRLRLPVARWQLRAASDLTWLTTEHILSDWQAAPFLLHAAARGHTAEIDGQRIVEAALRQRPLSLGTVQAIAVLLQSHTAAIRLDDDDDDWAALHIAEAAIACWTLPVSTDAEVVALQTALAAVLRSRYLTGNATVAAAIAQGIDRSLHACTDWSRLLHALAVVVRAAPPELSAIALAALLERYASAPPASDCSDAAHHALLQAAAPRSIRRLVSERSRQVLPLLAPRLVETPAEARALADLLPTASLSALYAWVYRASWSFLVIRQEADTLERLAERAQRPTLAAEEQADAIADCLLVRQRRARQQALALAEQILRAPAPSIALGRRARVLERLVLELGGHRGASARTALRWLADAAGAASVSELLAADLLRVMDALNKCIFCQGNLEAVRALGALFQEVRPQLHLFVPKVLATLKNALDVPAAAIRTAVVDAWQALVDSLGLERLGPHLGIVAAIVVPHAREQPRLARILRRVLHDCRTSPQRRYLEEVFWPVMERAESTDDDTIVHDLSRDDLTAVRALLQREAQSRTVVEELRRIGQYGLLHPSRAVRLLALGELHALLRTARRQLHYDVARRQDPHTVHELLLRGLMACAADADGACRRLTLACLAEVGAVDPARLPYALGSTASAVSPTDAAIALDGDEPMVVRLLLQCLIPALRRVESSSSRRLQNLVGYAVQETLRAAGCSESESEDGECGARRSVWRMLPEHARQTVRPFLQSRYAVQPAADARSEDDVVVYTAGMPAGAWLCAFTTYLVDRMTEWAMTTSSTTPAGGSDSEVVDEPRRSTQQRRYRVLRACRGVARHDRATAAYLLPYAMQQLLDGARDGDEQTTAAESPPFAPRTAAAIGMLRDNLLAVFRSDAVEAVQAAFVALDQLEQWRDARWIACNAPERAAAAHERAALATAAAQKPTEALPVNGLLQCLPAEVLASAAIRCRAYHRALFLLDAQPPRDTDWRMRQVIYQQLGERDAMRALSGMRDAAAVPCGHHSVADAVEASIFAAEAHGAYEEALAGHEQRLAADGHCAAHHTGYLACLQSLGLHETALSHAASHADLEGVRELGIEAAVRLERWEAVAALCAPSVSGAFEAHLGRAVLAARTADATAFARAAGAARDSLGPAVAAASFESYGQCYPALVRLHALSELGEVALDNVSDGRSPWRSLLNELDTRLECVAPTLEAREPILALRRVALRMRGQPEAADAATLALARLARKSGNETAAAVHLRLLRSSGSAPIVRAQAQLEQAKVYRARGDRYRATQLLQQVRAACRALGTDDDDAESLTAVAELHSRVWLLRGRWMQEDRAAAPRTIIECYREALTHKPQWEKAHVMLARFYDTLWQDGRAAGEHLAAATDDDHVDAAGYASWALEHYSRSLRYGCKYVFQSLPRIISLWLDSGNDVEAGRAATANALSGGRPQRPLDPATTSTTTIDPLHVLERVRLHLPLCVWFTVMPQLLSRLPGHPSAAVREQLCGLLADLLSVYPTTALWSVLPLAHSRDAVRAQAGQAVVAEARRRGDAQLGAVLDFGMQLIGELARVCLQSPPPTSRAASKPPLRASTHLTALRALLRSVAGERCKASVVVPYQEYLRLRLPLHSSRQPESTSGVEEEGLPLDAPTLMDVDEDIVVMNSLMKPKRIGLVGSDGRVYPFLFKREDAGDMRKDARLMDLLTVVNWLLRKAPEARQRALALRTYAVLPLNEECGILEWVPQLVPLRAAVSALHKALGHRTGSAEIRAAYESVAKENNAPDAKVRFFRDWLLPRFPPVLRHFYAAHFGRAAHGCSAPSAATAATRWQSARTAWARSCGLWSALGYVVGLGDRHGENVLLHAGTGECVHVDFACLFDKGLSLRVPEVVPFRLTQNMVDAMGPVAYAGTFARAMQVTLEVLRSHRDTLLSVLETFLHDPLVDWTVAPSGSKSRRADTTRDREGVRVSHRVRNPQAMRMLRTVDRKVQGLHGAHSGMALSVAGDVDRLIADATDEQHLARMYIWWLPHV</sequence>
<dbReference type="GO" id="GO:0004674">
    <property type="term" value="F:protein serine/threonine kinase activity"/>
    <property type="evidence" value="ECO:0007669"/>
    <property type="project" value="UniProtKB-KW"/>
</dbReference>
<dbReference type="InterPro" id="IPR014009">
    <property type="entry name" value="PIK_FAT"/>
</dbReference>
<evidence type="ECO:0000256" key="9">
    <source>
        <dbReference type="ARBA" id="ARBA00022840"/>
    </source>
</evidence>
<dbReference type="Pfam" id="PF25030">
    <property type="entry name" value="M-HEAT_ATR"/>
    <property type="match status" value="1"/>
</dbReference>
<evidence type="ECO:0000259" key="14">
    <source>
        <dbReference type="PROSITE" id="PS51189"/>
    </source>
</evidence>
<comment type="similarity">
    <text evidence="2">Belongs to the PI3/PI4-kinase family. ATM subfamily.</text>
</comment>
<dbReference type="InterPro" id="IPR000403">
    <property type="entry name" value="PI3/4_kinase_cat_dom"/>
</dbReference>
<dbReference type="Gene3D" id="3.30.1010.10">
    <property type="entry name" value="Phosphatidylinositol 3-kinase Catalytic Subunit, Chain A, domain 4"/>
    <property type="match status" value="1"/>
</dbReference>
<dbReference type="EMBL" id="JANCYW010000009">
    <property type="protein sequence ID" value="KAK4536577.1"/>
    <property type="molecule type" value="Genomic_DNA"/>
</dbReference>
<dbReference type="Gene3D" id="1.25.40.10">
    <property type="entry name" value="Tetratricopeptide repeat domain"/>
    <property type="match status" value="1"/>
</dbReference>
<dbReference type="SMART" id="SM00802">
    <property type="entry name" value="UME"/>
    <property type="match status" value="1"/>
</dbReference>